<feature type="coiled-coil region" evidence="6">
    <location>
        <begin position="117"/>
        <end position="148"/>
    </location>
</feature>
<dbReference type="EMBL" id="JRKL02000135">
    <property type="protein sequence ID" value="KAF3974689.1"/>
    <property type="molecule type" value="Genomic_DNA"/>
</dbReference>
<keyword evidence="4" id="KW-0493">Microtubule</keyword>
<evidence type="ECO:0000256" key="3">
    <source>
        <dbReference type="ARBA" id="ARBA00022490"/>
    </source>
</evidence>
<comment type="caution">
    <text evidence="8">The sequence shown here is derived from an EMBL/GenBank/DDBJ whole genome shotgun (WGS) entry which is preliminary data.</text>
</comment>
<dbReference type="PANTHER" id="PTHR47286">
    <property type="entry name" value="F3I6.9 PROTEIN"/>
    <property type="match status" value="1"/>
</dbReference>
<keyword evidence="5" id="KW-0206">Cytoskeleton</keyword>
<feature type="domain" description="TPX2 C-terminal" evidence="7">
    <location>
        <begin position="109"/>
        <end position="168"/>
    </location>
</feature>
<protein>
    <recommendedName>
        <fullName evidence="7">TPX2 C-terminal domain-containing protein</fullName>
    </recommendedName>
</protein>
<evidence type="ECO:0000256" key="2">
    <source>
        <dbReference type="ARBA" id="ARBA00005885"/>
    </source>
</evidence>
<keyword evidence="9" id="KW-1185">Reference proteome</keyword>
<sequence length="232" mass="25577">MDPYRAGPSIGTVLTRQPMHRSSLLWDAPLAGEVLDFDRFTWSTASSKIYLSPSSLPLKIPACKGHSLVATKGTEPMVSTSITPQKENGGSLKAGGVDKRSIKAAPSSFGLKSDERAEKRKEFLKKLEEKSNAKEEQKEAEIRKLRQSLNFKATPMPTFYRGPKMSKSTSDKGFSLVLVQHKEKDFLVAFRGSKKEPSNQVEVLLMEKSESSKGQRSTTGKVTGALMLLDKI</sequence>
<evidence type="ECO:0000313" key="9">
    <source>
        <dbReference type="Proteomes" id="UP000737018"/>
    </source>
</evidence>
<dbReference type="OrthoDB" id="621651at2759"/>
<dbReference type="Proteomes" id="UP000737018">
    <property type="component" value="Unassembled WGS sequence"/>
</dbReference>
<comment type="similarity">
    <text evidence="2">Belongs to the TPX2 family.</text>
</comment>
<evidence type="ECO:0000256" key="6">
    <source>
        <dbReference type="SAM" id="Coils"/>
    </source>
</evidence>
<keyword evidence="3" id="KW-0963">Cytoplasm</keyword>
<dbReference type="AlphaFoldDB" id="A0A8J4RV77"/>
<evidence type="ECO:0000259" key="7">
    <source>
        <dbReference type="Pfam" id="PF06886"/>
    </source>
</evidence>
<dbReference type="PANTHER" id="PTHR47286:SF2">
    <property type="entry name" value="F3I6.9 PROTEIN"/>
    <property type="match status" value="1"/>
</dbReference>
<comment type="subcellular location">
    <subcellularLocation>
        <location evidence="1">Cytoplasm</location>
        <location evidence="1">Cytoskeleton</location>
    </subcellularLocation>
</comment>
<evidence type="ECO:0000256" key="5">
    <source>
        <dbReference type="ARBA" id="ARBA00023212"/>
    </source>
</evidence>
<organism evidence="8 9">
    <name type="scientific">Castanea mollissima</name>
    <name type="common">Chinese chestnut</name>
    <dbReference type="NCBI Taxonomy" id="60419"/>
    <lineage>
        <taxon>Eukaryota</taxon>
        <taxon>Viridiplantae</taxon>
        <taxon>Streptophyta</taxon>
        <taxon>Embryophyta</taxon>
        <taxon>Tracheophyta</taxon>
        <taxon>Spermatophyta</taxon>
        <taxon>Magnoliopsida</taxon>
        <taxon>eudicotyledons</taxon>
        <taxon>Gunneridae</taxon>
        <taxon>Pentapetalae</taxon>
        <taxon>rosids</taxon>
        <taxon>fabids</taxon>
        <taxon>Fagales</taxon>
        <taxon>Fagaceae</taxon>
        <taxon>Castanea</taxon>
    </lineage>
</organism>
<dbReference type="GO" id="GO:0005874">
    <property type="term" value="C:microtubule"/>
    <property type="evidence" value="ECO:0007669"/>
    <property type="project" value="UniProtKB-KW"/>
</dbReference>
<keyword evidence="6" id="KW-0175">Coiled coil</keyword>
<gene>
    <name evidence="8" type="ORF">CMV_001988</name>
</gene>
<proteinExistence type="inferred from homology"/>
<reference evidence="8" key="1">
    <citation type="submission" date="2020-03" db="EMBL/GenBank/DDBJ databases">
        <title>Castanea mollissima Vanexum genome sequencing.</title>
        <authorList>
            <person name="Staton M."/>
        </authorList>
    </citation>
    <scope>NUCLEOTIDE SEQUENCE</scope>
    <source>
        <tissue evidence="8">Leaf</tissue>
    </source>
</reference>
<dbReference type="InterPro" id="IPR027329">
    <property type="entry name" value="TPX2_C"/>
</dbReference>
<evidence type="ECO:0000313" key="8">
    <source>
        <dbReference type="EMBL" id="KAF3974689.1"/>
    </source>
</evidence>
<evidence type="ECO:0000256" key="4">
    <source>
        <dbReference type="ARBA" id="ARBA00022701"/>
    </source>
</evidence>
<name>A0A8J4RV77_9ROSI</name>
<evidence type="ECO:0000256" key="1">
    <source>
        <dbReference type="ARBA" id="ARBA00004245"/>
    </source>
</evidence>
<accession>A0A8J4RV77</accession>
<dbReference type="Pfam" id="PF06886">
    <property type="entry name" value="TPX2"/>
    <property type="match status" value="1"/>
</dbReference>